<dbReference type="Proteomes" id="UP000250078">
    <property type="component" value="Unassembled WGS sequence"/>
</dbReference>
<organism evidence="1 2">
    <name type="scientific">Cenococcum geophilum 1.58</name>
    <dbReference type="NCBI Taxonomy" id="794803"/>
    <lineage>
        <taxon>Eukaryota</taxon>
        <taxon>Fungi</taxon>
        <taxon>Dikarya</taxon>
        <taxon>Ascomycota</taxon>
        <taxon>Pezizomycotina</taxon>
        <taxon>Dothideomycetes</taxon>
        <taxon>Pleosporomycetidae</taxon>
        <taxon>Gloniales</taxon>
        <taxon>Gloniaceae</taxon>
        <taxon>Cenococcum</taxon>
    </lineage>
</organism>
<sequence length="1182" mass="131081">MSSSSRFAIEILRQQVVPPLQRCGVACTPPICQDVGIPIVRCAVRRGIPLDDNLYLTKPQLTARRLLALTAAVDRWLCSHSIEALGVDLAENPMADVSAFWRNKLAVPRKPTIAVRGFLPFSPTRMAKMALQEHLTSMMSTDVPSAHTSLPPAMAAMNFAASFHRDAQACRSAREREQLHKIYRDKILAIDTLAANVAAAFLPVFGPIAGRNDADAERWGDFDRLAQRGKNMRDRESQRLQHQSGIIAAWGFECFQYYGWHALPLPLLRQLHDLAVLIPRWDDVVDLLNSKMLARHELRVLRGKNKALRIGEHSTASKVQDTRSPVERADILAALDWARQKATSAVARQQVKKSARGINGTPIKNFGLKRDPYGMVVPSIAPNDSDDNDDGDDDVSVRDLSTRPAKRTKLSATEPGRLIFPDLVGNPQARQRHAPDSENAPSAPVRSNDSSDQDCHHRNHELSGSKEPEPEAESYHMEHFQDELPDDDQALETTAMEGIRVEEEETSDRGLEDVHAEVEMTQNSTMSSGFREAKEDTESTGTGSIAKGCNNRADRSQDGQSDEEEAEEVELKENEETRDVRKDIDTDWDMISRRSQSLGVMEEALDEIVLDTQRRNSTGEEEADLEGIAGAEAEVGIQDDGAEEEEEVVDQAGNVEGEDHEGVEDAGAAADSQEGVLDADRTGTSVNRTAGSDSAHARDQRGSSSASYGLAARSAVPLLGRVVNSPYQAGKLMSSGQHRLSATVLGGEDNNKPATAAEETRRLNTPAPTQPRSSDVDNSDSPSRRPATLLQSLQARHAAKIHRLVKDLSRPHVSLDVAHQRRLQLDWLHPQRWASIYVEPEHHLGRSSVASSDDADVWYLSWDTFRRYADSGHIFQRPVVIKQIFQDSGMYDIAEYIDMLWQRFPEQQIDVQNSMTGACVSMSMKEYCMTVTTVDLSSSDDTASVSNAINLRRLARADEPLLSRLSRFRLLSTLMDRATSTVGRSEHFAPNQIEDCLGFDVLGFTGAFSRSHVDPLIGSWVRCLAGVKIWAIATDLDTEDWRRFSNEGCNWSPQGKGRLVVLEQDDVLFMPPGLRVVHASFTPEPCLMEGGLLWDECAIPEILEGLLWIARHQACTNEPLAFQLSTLIDALEQWLDGDNHVYQSSHLATAAEHRQAVKASIQSLRACLEPNVPPHRDEEMFV</sequence>
<protein>
    <submittedName>
        <fullName evidence="1">Uncharacterized protein</fullName>
    </submittedName>
</protein>
<dbReference type="EMBL" id="KV748276">
    <property type="protein sequence ID" value="OCK87009.1"/>
    <property type="molecule type" value="Genomic_DNA"/>
</dbReference>
<gene>
    <name evidence="1" type="ORF">K441DRAFT_682946</name>
</gene>
<keyword evidence="2" id="KW-1185">Reference proteome</keyword>
<evidence type="ECO:0000313" key="2">
    <source>
        <dbReference type="Proteomes" id="UP000250078"/>
    </source>
</evidence>
<name>A0ACC8EL48_9PEZI</name>
<evidence type="ECO:0000313" key="1">
    <source>
        <dbReference type="EMBL" id="OCK87009.1"/>
    </source>
</evidence>
<accession>A0ACC8EL48</accession>
<proteinExistence type="predicted"/>
<reference evidence="1 2" key="1">
    <citation type="journal article" date="2016" name="Nat. Commun.">
        <title>Ectomycorrhizal ecology is imprinted in the genome of the dominant symbiotic fungus Cenococcum geophilum.</title>
        <authorList>
            <consortium name="DOE Joint Genome Institute"/>
            <person name="Peter M."/>
            <person name="Kohler A."/>
            <person name="Ohm R.A."/>
            <person name="Kuo A."/>
            <person name="Krutzmann J."/>
            <person name="Morin E."/>
            <person name="Arend M."/>
            <person name="Barry K.W."/>
            <person name="Binder M."/>
            <person name="Choi C."/>
            <person name="Clum A."/>
            <person name="Copeland A."/>
            <person name="Grisel N."/>
            <person name="Haridas S."/>
            <person name="Kipfer T."/>
            <person name="LaButti K."/>
            <person name="Lindquist E."/>
            <person name="Lipzen A."/>
            <person name="Maire R."/>
            <person name="Meier B."/>
            <person name="Mihaltcheva S."/>
            <person name="Molinier V."/>
            <person name="Murat C."/>
            <person name="Poggeler S."/>
            <person name="Quandt C.A."/>
            <person name="Sperisen C."/>
            <person name="Tritt A."/>
            <person name="Tisserant E."/>
            <person name="Crous P.W."/>
            <person name="Henrissat B."/>
            <person name="Nehls U."/>
            <person name="Egli S."/>
            <person name="Spatafora J.W."/>
            <person name="Grigoriev I.V."/>
            <person name="Martin F.M."/>
        </authorList>
    </citation>
    <scope>NUCLEOTIDE SEQUENCE [LARGE SCALE GENOMIC DNA]</scope>
    <source>
        <strain evidence="1 2">1.58</strain>
    </source>
</reference>